<protein>
    <submittedName>
        <fullName evidence="1">Uncharacterized protein</fullName>
    </submittedName>
</protein>
<name>A0A9W6UIU4_9ACTN</name>
<evidence type="ECO:0000313" key="1">
    <source>
        <dbReference type="EMBL" id="GLU50281.1"/>
    </source>
</evidence>
<accession>A0A9W6UIU4</accession>
<reference evidence="1" key="1">
    <citation type="submission" date="2023-02" db="EMBL/GenBank/DDBJ databases">
        <title>Nocardiopsis ansamitocini NBRC 112285.</title>
        <authorList>
            <person name="Ichikawa N."/>
            <person name="Sato H."/>
            <person name="Tonouchi N."/>
        </authorList>
    </citation>
    <scope>NUCLEOTIDE SEQUENCE</scope>
    <source>
        <strain evidence="1">NBRC 112285</strain>
    </source>
</reference>
<keyword evidence="2" id="KW-1185">Reference proteome</keyword>
<dbReference type="RefSeq" id="WP_285761814.1">
    <property type="nucleotide sequence ID" value="NZ_BSQG01000013.1"/>
</dbReference>
<proteinExistence type="predicted"/>
<organism evidence="1 2">
    <name type="scientific">Nocardiopsis ansamitocini</name>
    <dbReference type="NCBI Taxonomy" id="1670832"/>
    <lineage>
        <taxon>Bacteria</taxon>
        <taxon>Bacillati</taxon>
        <taxon>Actinomycetota</taxon>
        <taxon>Actinomycetes</taxon>
        <taxon>Streptosporangiales</taxon>
        <taxon>Nocardiopsidaceae</taxon>
        <taxon>Nocardiopsis</taxon>
    </lineage>
</organism>
<comment type="caution">
    <text evidence="1">The sequence shown here is derived from an EMBL/GenBank/DDBJ whole genome shotgun (WGS) entry which is preliminary data.</text>
</comment>
<dbReference type="AlphaFoldDB" id="A0A9W6UIU4"/>
<evidence type="ECO:0000313" key="2">
    <source>
        <dbReference type="Proteomes" id="UP001165092"/>
    </source>
</evidence>
<sequence length="220" mass="23298">MNPRSFFNCDTDALAGRCRDLAALDDVALGARLLRMTPTHDTRTEEALTAWARTALEVGRELAAEAPSPAAVAVEQAPGGVSPGEILLAEYHHRSGAVVVHTGALALADALVELVGWQAYFPPARVREAAVQHELAHRLLHGPAARTLRRRLDHRVAGVGRFHLRGHVAGADEIVAHTVAHARSGLGRSPVLLTLGLAEALPFTSAGRARTRPFPASLGG</sequence>
<gene>
    <name evidence="1" type="ORF">Nans01_46320</name>
</gene>
<dbReference type="EMBL" id="BSQG01000013">
    <property type="protein sequence ID" value="GLU50281.1"/>
    <property type="molecule type" value="Genomic_DNA"/>
</dbReference>
<dbReference type="Proteomes" id="UP001165092">
    <property type="component" value="Unassembled WGS sequence"/>
</dbReference>